<sequence>MHVVFELASPLSESDLPSSTFQIISYGLDGYGGYILGAKFMNGTSAIYAFDNESASQENLDNGYVFADGTVSMRFPIADLQNYQDGISWYAALSVDGEDSDLCGEPTGTSNDIVF</sequence>
<protein>
    <submittedName>
        <fullName evidence="1">Uncharacterized protein</fullName>
    </submittedName>
</protein>
<organism evidence="1 2">
    <name type="scientific">Arenivirga flava</name>
    <dbReference type="NCBI Taxonomy" id="1930060"/>
    <lineage>
        <taxon>Bacteria</taxon>
        <taxon>Bacillati</taxon>
        <taxon>Actinomycetota</taxon>
        <taxon>Actinomycetes</taxon>
        <taxon>Micrococcales</taxon>
        <taxon>Microbacteriaceae</taxon>
        <taxon>Arenivirga</taxon>
    </lineage>
</organism>
<reference evidence="1 2" key="1">
    <citation type="journal article" date="2014" name="Int. J. Syst. Evol. Microbiol.">
        <title>Complete genome sequence of Corynebacterium casei LMG S-19264T (=DSM 44701T), isolated from a smear-ripened cheese.</title>
        <authorList>
            <consortium name="US DOE Joint Genome Institute (JGI-PGF)"/>
            <person name="Walter F."/>
            <person name="Albersmeier A."/>
            <person name="Kalinowski J."/>
            <person name="Ruckert C."/>
        </authorList>
    </citation>
    <scope>NUCLEOTIDE SEQUENCE [LARGE SCALE GENOMIC DNA]</scope>
    <source>
        <strain evidence="1 2">NBRC 112289</strain>
    </source>
</reference>
<name>A0AA37UNU0_9MICO</name>
<evidence type="ECO:0000313" key="1">
    <source>
        <dbReference type="EMBL" id="GMA29562.1"/>
    </source>
</evidence>
<dbReference type="EMBL" id="BSUL01000001">
    <property type="protein sequence ID" value="GMA29562.1"/>
    <property type="molecule type" value="Genomic_DNA"/>
</dbReference>
<proteinExistence type="predicted"/>
<evidence type="ECO:0000313" key="2">
    <source>
        <dbReference type="Proteomes" id="UP001157160"/>
    </source>
</evidence>
<dbReference type="Proteomes" id="UP001157160">
    <property type="component" value="Unassembled WGS sequence"/>
</dbReference>
<accession>A0AA37UNU0</accession>
<dbReference type="AlphaFoldDB" id="A0AA37UNU0"/>
<comment type="caution">
    <text evidence="1">The sequence shown here is derived from an EMBL/GenBank/DDBJ whole genome shotgun (WGS) entry which is preliminary data.</text>
</comment>
<keyword evidence="2" id="KW-1185">Reference proteome</keyword>
<gene>
    <name evidence="1" type="ORF">GCM10025874_28150</name>
</gene>